<evidence type="ECO:0000256" key="1">
    <source>
        <dbReference type="ARBA" id="ARBA00023157"/>
    </source>
</evidence>
<feature type="region of interest" description="Disordered" evidence="3">
    <location>
        <begin position="206"/>
        <end position="228"/>
    </location>
</feature>
<feature type="compositionally biased region" description="Basic and acidic residues" evidence="3">
    <location>
        <begin position="1038"/>
        <end position="1053"/>
    </location>
</feature>
<dbReference type="EMBL" id="BMAO01025880">
    <property type="protein sequence ID" value="GFR05707.1"/>
    <property type="molecule type" value="Genomic_DNA"/>
</dbReference>
<keyword evidence="7" id="KW-1185">Reference proteome</keyword>
<keyword evidence="1 2" id="KW-1015">Disulfide bond</keyword>
<feature type="region of interest" description="Disordered" evidence="3">
    <location>
        <begin position="1279"/>
        <end position="1319"/>
    </location>
</feature>
<evidence type="ECO:0000313" key="6">
    <source>
        <dbReference type="EMBL" id="GFR05707.1"/>
    </source>
</evidence>
<comment type="caution">
    <text evidence="2">Lacks conserved residue(s) required for the propagation of feature annotation.</text>
</comment>
<feature type="domain" description="EGF-like" evidence="5">
    <location>
        <begin position="1539"/>
        <end position="1579"/>
    </location>
</feature>
<dbReference type="SMART" id="SM00181">
    <property type="entry name" value="EGF"/>
    <property type="match status" value="2"/>
</dbReference>
<dbReference type="PROSITE" id="PS50026">
    <property type="entry name" value="EGF_3"/>
    <property type="match status" value="2"/>
</dbReference>
<keyword evidence="2" id="KW-0245">EGF-like domain</keyword>
<dbReference type="GO" id="GO:0005509">
    <property type="term" value="F:calcium ion binding"/>
    <property type="evidence" value="ECO:0007669"/>
    <property type="project" value="InterPro"/>
</dbReference>
<keyword evidence="4" id="KW-0812">Transmembrane</keyword>
<protein>
    <recommendedName>
        <fullName evidence="5">EGF-like domain-containing protein</fullName>
    </recommendedName>
</protein>
<dbReference type="PROSITE" id="PS51257">
    <property type="entry name" value="PROKAR_LIPOPROTEIN"/>
    <property type="match status" value="1"/>
</dbReference>
<reference evidence="6" key="1">
    <citation type="submission" date="2020-07" db="EMBL/GenBank/DDBJ databases">
        <title>Multicomponent nature underlies the extraordinary mechanical properties of spider dragline silk.</title>
        <authorList>
            <person name="Kono N."/>
            <person name="Nakamura H."/>
            <person name="Mori M."/>
            <person name="Yoshida Y."/>
            <person name="Ohtoshi R."/>
            <person name="Malay A.D."/>
            <person name="Moran D.A.P."/>
            <person name="Tomita M."/>
            <person name="Numata K."/>
            <person name="Arakawa K."/>
        </authorList>
    </citation>
    <scope>NUCLEOTIDE SEQUENCE</scope>
</reference>
<dbReference type="OrthoDB" id="10040649at2759"/>
<dbReference type="InterPro" id="IPR001881">
    <property type="entry name" value="EGF-like_Ca-bd_dom"/>
</dbReference>
<evidence type="ECO:0000313" key="7">
    <source>
        <dbReference type="Proteomes" id="UP000887116"/>
    </source>
</evidence>
<feature type="compositionally biased region" description="Basic and acidic residues" evidence="3">
    <location>
        <begin position="1302"/>
        <end position="1319"/>
    </location>
</feature>
<feature type="domain" description="EGF-like" evidence="5">
    <location>
        <begin position="1588"/>
        <end position="1624"/>
    </location>
</feature>
<gene>
    <name evidence="6" type="primary">NCL1_08741</name>
    <name evidence="6" type="ORF">TNCT_65901</name>
</gene>
<dbReference type="Gene3D" id="2.10.25.10">
    <property type="entry name" value="Laminin"/>
    <property type="match status" value="1"/>
</dbReference>
<dbReference type="SMART" id="SM00179">
    <property type="entry name" value="EGF_CA"/>
    <property type="match status" value="1"/>
</dbReference>
<feature type="transmembrane region" description="Helical" evidence="4">
    <location>
        <begin position="1628"/>
        <end position="1652"/>
    </location>
</feature>
<dbReference type="PROSITE" id="PS00022">
    <property type="entry name" value="EGF_1"/>
    <property type="match status" value="1"/>
</dbReference>
<keyword evidence="4" id="KW-0472">Membrane</keyword>
<keyword evidence="4" id="KW-1133">Transmembrane helix</keyword>
<evidence type="ECO:0000256" key="2">
    <source>
        <dbReference type="PROSITE-ProRule" id="PRU00076"/>
    </source>
</evidence>
<feature type="compositionally biased region" description="Polar residues" evidence="3">
    <location>
        <begin position="1286"/>
        <end position="1301"/>
    </location>
</feature>
<feature type="compositionally biased region" description="Polar residues" evidence="3">
    <location>
        <begin position="206"/>
        <end position="227"/>
    </location>
</feature>
<sequence length="1756" mass="195763">MGQIKRNVWLFGFLAIGACYFLFGEELRASVHNMLLIPEVEDKDIFPTEASIGRKLLYYKYDVDDLLEFSSPPESMKGIKHVNDPKEAEGIKVIPRSNLEEKSARSLKRNKRETRRGKKFSWELSINASKHGDAEIPIKSEAKESFQSKPNEYLDMAVHLKGAGPDKSYEKLHEAWESLGSIMDKLYREDLEELNKKPDTSVLVNTEATSSGLNKNLKTGSKPNGTENLKPLEVIGNKVQIDKHPNKSLQVAEKSREPKLFFGLLNFGGNSENPPLEEGSGMVFEDESLKNNISTENQSEVSVKDSNPTKIPAFISSSAVSKQGITKRFGVQESILEEPTVFSVDESVKDKETNFSISPEMKDAIETSNLLDIPPGITSTVADSPLTSDQLKEFCISLLSKVQKHPKSGDELPNFNESSDSITTEIAVTTEVKSARPEMSTEVTTQPSNREMGFIASLLHRITGGRFRQISDEIDTKPDSVTNLTISPNEALDMHGNLSKEELIASKEPDHTEFENLVTERDEDVLTIANCKNFFQRMQRDAVFSKPNLLDILNNPMLLNQDPSEFNITEIKEETQIRKVKVAFDPTKDITMDILFPTSTSNLKDVDLLDIEPTEGKTPEESFDEESLTTRIVGKVFEDARQSKSTYGNNIISLDIKEDSWNGTLDNSNMQDLVEKKKLTTPISESEIFISKLTTEVVADDVHSTEVVADDVHSTEVVADDVHSTEVVADDVHSTEVVADDVHSTEVVADDVHSTEVVADDVHSTEVVADDGNSVLTDKSLESSTDTSRFFGGLLNVGSGERGIQDFDSTTQDIFGSNRSFFSFLNFGSGETELDEVLSVDEKETATLHSTEEPKIVGDAFGFESDDQIKEEIVSQSVDKNHTDKLMDRIHEISSFIQSTQKSFNEHDLNQHENRNESQDIDELEISEQKTSTSLEEVLGDGNVDDRRFWNVLNLFGSGDGRELSETSIIPETSNIPTFDPNESLSLDELDDCDPESNCTQTNVETPLVFHPTRNETESGILKKDEESFNETGQSSEFRTDIPSESSKIKSSSEIESVFENEDIFKNTTPEPFLHFEEDCDENHDDLTEPFSLGPSSEVTTALTDQPRFFFDGSGAGGLFDRGNATINLVQEIESSTLTSEKKFNESGQSSVFLQNQDGFSSGAFEIEASSELESVFKNDPLMNSTFEPFDHLEEDCDKDHADLAEPFSLSPSTEVTTLSKNQQRFFFDGSGVGSLFGSDNATINFVQEPVLSSEPPSRRRGARLDDLPEMPWLEGMDEQIPEGKQPTNFVTSENSVIDSFDNTRLESNDRSSHSDENKIEISRDLASTISFNVDKELDKFGPNIEFEDGHEVVPKTTPKTLTTSSSSVYPKARATGSTQKLCNSASECNVLLNERCISVEGQGFCDCGRSFIRHPKTKKCEAPVVLETSLKLPSEEFHQDLYDKSSDLFLRKRLESIETILIVLSEEIRDTITAIDVAFSKGSLIVHWKLTLASEGNESISEIIQEVDSNLEEALKDEETLERVPLNTENALLLSVSNINQCEKKELNYCSLGADCIPDEDRGFKCRCKEGYLDNSRSPMYPGEICIEVCPPNFCGENGFCEQTGDGRRHCLCNSWHIGDRCEISGIVLISSFAAVNLFIILVVVFVICCLKRRRRRRRYYGNNQIMFQPPQEFGQMDQASPRLTAAVALDDLGPTKVSKYMSINTPRFMNPDIRITSPSIVGSSLSYDYDSTFDRTPSAEVKVDPPQYDNVPKV</sequence>
<feature type="disulfide bond" evidence="2">
    <location>
        <begin position="1614"/>
        <end position="1623"/>
    </location>
</feature>
<name>A0A8X6LEQ8_TRICU</name>
<evidence type="ECO:0000259" key="5">
    <source>
        <dbReference type="PROSITE" id="PS50026"/>
    </source>
</evidence>
<dbReference type="Proteomes" id="UP000887116">
    <property type="component" value="Unassembled WGS sequence"/>
</dbReference>
<feature type="region of interest" description="Disordered" evidence="3">
    <location>
        <begin position="1026"/>
        <end position="1053"/>
    </location>
</feature>
<organism evidence="6 7">
    <name type="scientific">Trichonephila clavata</name>
    <name type="common">Joro spider</name>
    <name type="synonym">Nephila clavata</name>
    <dbReference type="NCBI Taxonomy" id="2740835"/>
    <lineage>
        <taxon>Eukaryota</taxon>
        <taxon>Metazoa</taxon>
        <taxon>Ecdysozoa</taxon>
        <taxon>Arthropoda</taxon>
        <taxon>Chelicerata</taxon>
        <taxon>Arachnida</taxon>
        <taxon>Araneae</taxon>
        <taxon>Araneomorphae</taxon>
        <taxon>Entelegynae</taxon>
        <taxon>Araneoidea</taxon>
        <taxon>Nephilidae</taxon>
        <taxon>Trichonephila</taxon>
    </lineage>
</organism>
<comment type="caution">
    <text evidence="6">The sequence shown here is derived from an EMBL/GenBank/DDBJ whole genome shotgun (WGS) entry which is preliminary data.</text>
</comment>
<evidence type="ECO:0000256" key="3">
    <source>
        <dbReference type="SAM" id="MobiDB-lite"/>
    </source>
</evidence>
<evidence type="ECO:0000256" key="4">
    <source>
        <dbReference type="SAM" id="Phobius"/>
    </source>
</evidence>
<proteinExistence type="predicted"/>
<dbReference type="InterPro" id="IPR000742">
    <property type="entry name" value="EGF"/>
</dbReference>
<accession>A0A8X6LEQ8</accession>